<gene>
    <name evidence="1" type="ORF">CDAR_547611</name>
</gene>
<dbReference type="AlphaFoldDB" id="A0AAV4SGU5"/>
<proteinExistence type="predicted"/>
<reference evidence="1 2" key="1">
    <citation type="submission" date="2021-06" db="EMBL/GenBank/DDBJ databases">
        <title>Caerostris darwini draft genome.</title>
        <authorList>
            <person name="Kono N."/>
            <person name="Arakawa K."/>
        </authorList>
    </citation>
    <scope>NUCLEOTIDE SEQUENCE [LARGE SCALE GENOMIC DNA]</scope>
</reference>
<evidence type="ECO:0000313" key="2">
    <source>
        <dbReference type="Proteomes" id="UP001054837"/>
    </source>
</evidence>
<dbReference type="Proteomes" id="UP001054837">
    <property type="component" value="Unassembled WGS sequence"/>
</dbReference>
<evidence type="ECO:0000313" key="1">
    <source>
        <dbReference type="EMBL" id="GIY31442.1"/>
    </source>
</evidence>
<comment type="caution">
    <text evidence="1">The sequence shown here is derived from an EMBL/GenBank/DDBJ whole genome shotgun (WGS) entry which is preliminary data.</text>
</comment>
<sequence length="89" mass="10297">MGQINSSTQESILPDIHQRTRYEENAAAEIFHQYGMSNPNPHEPEILDFMFPGMHPIQENEPNSTHLQIPSKVGWMRIKICHMPSDLQK</sequence>
<accession>A0AAV4SGU5</accession>
<protein>
    <submittedName>
        <fullName evidence="1">Uncharacterized protein</fullName>
    </submittedName>
</protein>
<organism evidence="1 2">
    <name type="scientific">Caerostris darwini</name>
    <dbReference type="NCBI Taxonomy" id="1538125"/>
    <lineage>
        <taxon>Eukaryota</taxon>
        <taxon>Metazoa</taxon>
        <taxon>Ecdysozoa</taxon>
        <taxon>Arthropoda</taxon>
        <taxon>Chelicerata</taxon>
        <taxon>Arachnida</taxon>
        <taxon>Araneae</taxon>
        <taxon>Araneomorphae</taxon>
        <taxon>Entelegynae</taxon>
        <taxon>Araneoidea</taxon>
        <taxon>Araneidae</taxon>
        <taxon>Caerostris</taxon>
    </lineage>
</organism>
<keyword evidence="2" id="KW-1185">Reference proteome</keyword>
<dbReference type="EMBL" id="BPLQ01007673">
    <property type="protein sequence ID" value="GIY31442.1"/>
    <property type="molecule type" value="Genomic_DNA"/>
</dbReference>
<name>A0AAV4SGU5_9ARAC</name>